<proteinExistence type="predicted"/>
<sequence>MIQLTIAAEAATVAEALTHLRTIVTAVEDLNGRGRRGGAVILDGIARPVAKGATTIGSITAQANAADKVAHYSGKDQKA</sequence>
<dbReference type="RefSeq" id="WP_329779921.1">
    <property type="nucleotide sequence ID" value="NZ_JAYJJU010000007.1"/>
</dbReference>
<organism evidence="1 2">
    <name type="scientific">[Mycobacterium] nativiensis</name>
    <dbReference type="NCBI Taxonomy" id="2855503"/>
    <lineage>
        <taxon>Bacteria</taxon>
        <taxon>Bacillati</taxon>
        <taxon>Actinomycetota</taxon>
        <taxon>Actinomycetes</taxon>
        <taxon>Mycobacteriales</taxon>
        <taxon>Mycobacteriaceae</taxon>
        <taxon>Mycolicibacter</taxon>
    </lineage>
</organism>
<protein>
    <recommendedName>
        <fullName evidence="3">Antitoxin</fullName>
    </recommendedName>
</protein>
<name>A0ABU5XVF5_9MYCO</name>
<reference evidence="1 2" key="1">
    <citation type="submission" date="2023-12" db="EMBL/GenBank/DDBJ databases">
        <title>Description of new species of Mycobacterium terrae complex isolated from sewage at the Sao Paulo Zoological Park Foundation in Brazil.</title>
        <authorList>
            <person name="Romagnoli C.L."/>
            <person name="Conceicao E.C."/>
            <person name="Machado E."/>
            <person name="Barreto L.B.P.F."/>
            <person name="Sharma A."/>
            <person name="Silva N.M."/>
            <person name="Marques L.E."/>
            <person name="Juliana M.A."/>
            <person name="Lourenco M.C.S."/>
            <person name="Digiampietri L.A."/>
            <person name="Suffys P.N."/>
            <person name="Viana-Niero C."/>
        </authorList>
    </citation>
    <scope>NUCLEOTIDE SEQUENCE [LARGE SCALE GENOMIC DNA]</scope>
    <source>
        <strain evidence="1 2">MYC340</strain>
    </source>
</reference>
<evidence type="ECO:0000313" key="2">
    <source>
        <dbReference type="Proteomes" id="UP001298593"/>
    </source>
</evidence>
<evidence type="ECO:0008006" key="3">
    <source>
        <dbReference type="Google" id="ProtNLM"/>
    </source>
</evidence>
<comment type="caution">
    <text evidence="1">The sequence shown here is derived from an EMBL/GenBank/DDBJ whole genome shotgun (WGS) entry which is preliminary data.</text>
</comment>
<dbReference type="Proteomes" id="UP001298593">
    <property type="component" value="Unassembled WGS sequence"/>
</dbReference>
<gene>
    <name evidence="1" type="ORF">KV113_09355</name>
</gene>
<dbReference type="EMBL" id="JAYJJU010000007">
    <property type="protein sequence ID" value="MEB3031763.1"/>
    <property type="molecule type" value="Genomic_DNA"/>
</dbReference>
<keyword evidence="2" id="KW-1185">Reference proteome</keyword>
<accession>A0ABU5XVF5</accession>
<evidence type="ECO:0000313" key="1">
    <source>
        <dbReference type="EMBL" id="MEB3031763.1"/>
    </source>
</evidence>